<dbReference type="AlphaFoldDB" id="A0A523UWL8"/>
<feature type="region of interest" description="Disordered" evidence="1">
    <location>
        <begin position="776"/>
        <end position="796"/>
    </location>
</feature>
<sequence length="1080" mass="121426">MLASVLLIILACSSTGSVELSRASDTLLTKGPGPYQLGKRFIIEDSDSVLLEDVLLTRDEDYRINYRLGLLTLKRSPSESVALVVSYRFFPFQIGEQYYRHKIQANVEGEKAIMKKEPVERKETSSAPSTLIIGGSKSLGISVGSGKDIELEQALRVNISGMAAEGVEVRAILSDQSTPIQPEGTTEELEELDQVVLEIKGKNLGASFGDYDLEMRDSRFGEIARKLEGGMGEVRFSGVSLMAAAARNRGSFGFNRLWGIDAKQGPYQLTSEDGRTDIVIVAGSEKVYVDGEIKKRGQNNDYVIDYSTAQVTFTSRVLITSLSRILVDFEYAVLDYRRSLYAASASYSSLAGKLLIGGSYLYEGDDKDSPVSLSITPERKELLQNAGDDTSLAWAPGGVWVGDSLGSYILTDSVYEYKGYGKGDYSVLFTRVPEGEGDYEYNYALGGYEYVGLGNGDYVAKVRLPLPQRDEFYSFRADYEIAEGVAAGFEYAGNRRDENSFSSIADDDNIGSAYDFSFDGNFREKLFIRSKYRVWGDRFSFPGRRTEVQYEDNWNVGESEGEESAGELEVGVSPFNGMRMTASFGRLERPGGEANKTGLDVSFNHISLPSISYAYSRAENDLDTTGTRIRHGLTATQRLGRFSPRLSFFKEEGETRLREGTAGLSLGLDWMTGDVSYSHRLDDVLDEGGWTREGTIRTARASFRASRTKRVSGSLDFVHRDKRYEHDFPGESSNYDLASLRLKVKPIEKRMSVEARYELTQTQSRARREVFHEVEEGTGDYSKDPSTGEYYPDPEGNYRREIVATGDYRPVADISSSFRVYLLPVDVLSFDGFITIEEKTVQENRFSIYTFDFKNFHNDSTTLSGTFSFQGDIDLFPYSNRSLSMKLRYGDYEDNRLETVHQERERFQLSLLGKSKLSRALSGEVEVGTRSEETRSTERGSERRESWKNVRSTLTWRLNNRFEPSISAGYEMGEVSEPYHYGSLGAVAMTSREISPRIRYYLTRRGRAELSVTVTDRRSESDVLPPDIQAIYAPGLTTTVRSSTEYRVNEWLTSFLNYSVRKEPDDKPKHTFRAEMRASF</sequence>
<gene>
    <name evidence="2" type="ORF">E3J62_02920</name>
</gene>
<comment type="caution">
    <text evidence="2">The sequence shown here is derived from an EMBL/GenBank/DDBJ whole genome shotgun (WGS) entry which is preliminary data.</text>
</comment>
<protein>
    <submittedName>
        <fullName evidence="2">Uncharacterized protein</fullName>
    </submittedName>
</protein>
<reference evidence="2 3" key="1">
    <citation type="submission" date="2019-03" db="EMBL/GenBank/DDBJ databases">
        <title>Metabolic potential of uncultured bacteria and archaea associated with petroleum seepage in deep-sea sediments.</title>
        <authorList>
            <person name="Dong X."/>
            <person name="Hubert C."/>
        </authorList>
    </citation>
    <scope>NUCLEOTIDE SEQUENCE [LARGE SCALE GENOMIC DNA]</scope>
    <source>
        <strain evidence="2">E44_bin18</strain>
    </source>
</reference>
<evidence type="ECO:0000313" key="3">
    <source>
        <dbReference type="Proteomes" id="UP000315525"/>
    </source>
</evidence>
<feature type="region of interest" description="Disordered" evidence="1">
    <location>
        <begin position="923"/>
        <end position="944"/>
    </location>
</feature>
<dbReference type="EMBL" id="SOJN01000038">
    <property type="protein sequence ID" value="TET46932.1"/>
    <property type="molecule type" value="Genomic_DNA"/>
</dbReference>
<evidence type="ECO:0000313" key="2">
    <source>
        <dbReference type="EMBL" id="TET46932.1"/>
    </source>
</evidence>
<organism evidence="2 3">
    <name type="scientific">candidate division TA06 bacterium</name>
    <dbReference type="NCBI Taxonomy" id="2250710"/>
    <lineage>
        <taxon>Bacteria</taxon>
        <taxon>Bacteria division TA06</taxon>
    </lineage>
</organism>
<proteinExistence type="predicted"/>
<accession>A0A523UWL8</accession>
<name>A0A523UWL8_UNCT6</name>
<dbReference type="Proteomes" id="UP000315525">
    <property type="component" value="Unassembled WGS sequence"/>
</dbReference>
<evidence type="ECO:0000256" key="1">
    <source>
        <dbReference type="SAM" id="MobiDB-lite"/>
    </source>
</evidence>
<feature type="compositionally biased region" description="Basic and acidic residues" evidence="1">
    <location>
        <begin position="927"/>
        <end position="944"/>
    </location>
</feature>